<proteinExistence type="predicted"/>
<evidence type="ECO:0000259" key="1">
    <source>
        <dbReference type="Pfam" id="PF13360"/>
    </source>
</evidence>
<dbReference type="InterPro" id="IPR015943">
    <property type="entry name" value="WD40/YVTN_repeat-like_dom_sf"/>
</dbReference>
<dbReference type="OrthoDB" id="218952at2"/>
<dbReference type="Gene3D" id="3.40.50.150">
    <property type="entry name" value="Vaccinia Virus protein VP39"/>
    <property type="match status" value="1"/>
</dbReference>
<feature type="domain" description="Pyrrolo-quinoline quinone repeat" evidence="1">
    <location>
        <begin position="152"/>
        <end position="230"/>
    </location>
</feature>
<dbReference type="Gene3D" id="2.60.120.430">
    <property type="entry name" value="Galactose-binding lectin"/>
    <property type="match status" value="1"/>
</dbReference>
<dbReference type="KEGG" id="tpol:Mal48_23180"/>
<reference evidence="2 3" key="1">
    <citation type="submission" date="2019-02" db="EMBL/GenBank/DDBJ databases">
        <title>Deep-cultivation of Planctomycetes and their phenomic and genomic characterization uncovers novel biology.</title>
        <authorList>
            <person name="Wiegand S."/>
            <person name="Jogler M."/>
            <person name="Boedeker C."/>
            <person name="Pinto D."/>
            <person name="Vollmers J."/>
            <person name="Rivas-Marin E."/>
            <person name="Kohn T."/>
            <person name="Peeters S.H."/>
            <person name="Heuer A."/>
            <person name="Rast P."/>
            <person name="Oberbeckmann S."/>
            <person name="Bunk B."/>
            <person name="Jeske O."/>
            <person name="Meyerdierks A."/>
            <person name="Storesund J.E."/>
            <person name="Kallscheuer N."/>
            <person name="Luecker S."/>
            <person name="Lage O.M."/>
            <person name="Pohl T."/>
            <person name="Merkel B.J."/>
            <person name="Hornburger P."/>
            <person name="Mueller R.-W."/>
            <person name="Bruemmer F."/>
            <person name="Labrenz M."/>
            <person name="Spormann A.M."/>
            <person name="Op den Camp H."/>
            <person name="Overmann J."/>
            <person name="Amann R."/>
            <person name="Jetten M.S.M."/>
            <person name="Mascher T."/>
            <person name="Medema M.H."/>
            <person name="Devos D.P."/>
            <person name="Kaster A.-K."/>
            <person name="Ovreas L."/>
            <person name="Rohde M."/>
            <person name="Galperin M.Y."/>
            <person name="Jogler C."/>
        </authorList>
    </citation>
    <scope>NUCLEOTIDE SEQUENCE [LARGE SCALE GENOMIC DNA]</scope>
    <source>
        <strain evidence="2 3">Mal48</strain>
    </source>
</reference>
<dbReference type="PANTHER" id="PTHR34512:SF30">
    <property type="entry name" value="OUTER MEMBRANE PROTEIN ASSEMBLY FACTOR BAMB"/>
    <property type="match status" value="1"/>
</dbReference>
<dbReference type="Gene3D" id="2.40.128.630">
    <property type="match status" value="1"/>
</dbReference>
<dbReference type="SUPFAM" id="SSF50998">
    <property type="entry name" value="Quinoprotein alcohol dehydrogenase-like"/>
    <property type="match status" value="4"/>
</dbReference>
<dbReference type="InterPro" id="IPR002372">
    <property type="entry name" value="PQQ_rpt_dom"/>
</dbReference>
<accession>A0A517QN47</accession>
<feature type="domain" description="Pyrrolo-quinoline quinone repeat" evidence="1">
    <location>
        <begin position="763"/>
        <end position="924"/>
    </location>
</feature>
<dbReference type="Gene3D" id="2.140.10.10">
    <property type="entry name" value="Quinoprotein alcohol dehydrogenase-like superfamily"/>
    <property type="match status" value="1"/>
</dbReference>
<evidence type="ECO:0000313" key="2">
    <source>
        <dbReference type="EMBL" id="QDT33066.1"/>
    </source>
</evidence>
<evidence type="ECO:0000313" key="3">
    <source>
        <dbReference type="Proteomes" id="UP000315724"/>
    </source>
</evidence>
<keyword evidence="2" id="KW-0418">Kinase</keyword>
<dbReference type="EC" id="2.7.11.1" evidence="2"/>
<dbReference type="SMART" id="SM00564">
    <property type="entry name" value="PQQ"/>
    <property type="match status" value="8"/>
</dbReference>
<feature type="domain" description="Pyrrolo-quinoline quinone repeat" evidence="1">
    <location>
        <begin position="248"/>
        <end position="372"/>
    </location>
</feature>
<dbReference type="EMBL" id="CP036267">
    <property type="protein sequence ID" value="QDT33066.1"/>
    <property type="molecule type" value="Genomic_DNA"/>
</dbReference>
<dbReference type="InterPro" id="IPR018391">
    <property type="entry name" value="PQQ_b-propeller_rpt"/>
</dbReference>
<dbReference type="GO" id="GO:0004674">
    <property type="term" value="F:protein serine/threonine kinase activity"/>
    <property type="evidence" value="ECO:0007669"/>
    <property type="project" value="UniProtKB-EC"/>
</dbReference>
<organism evidence="2 3">
    <name type="scientific">Thalassoglobus polymorphus</name>
    <dbReference type="NCBI Taxonomy" id="2527994"/>
    <lineage>
        <taxon>Bacteria</taxon>
        <taxon>Pseudomonadati</taxon>
        <taxon>Planctomycetota</taxon>
        <taxon>Planctomycetia</taxon>
        <taxon>Planctomycetales</taxon>
        <taxon>Planctomycetaceae</taxon>
        <taxon>Thalassoglobus</taxon>
    </lineage>
</organism>
<feature type="domain" description="Pyrrolo-quinoline quinone repeat" evidence="1">
    <location>
        <begin position="457"/>
        <end position="526"/>
    </location>
</feature>
<dbReference type="PANTHER" id="PTHR34512">
    <property type="entry name" value="CELL SURFACE PROTEIN"/>
    <property type="match status" value="1"/>
</dbReference>
<dbReference type="InterPro" id="IPR011047">
    <property type="entry name" value="Quinoprotein_ADH-like_sf"/>
</dbReference>
<keyword evidence="3" id="KW-1185">Reference proteome</keyword>
<dbReference type="Gene3D" id="2.130.10.10">
    <property type="entry name" value="YVTN repeat-like/Quinoprotein amine dehydrogenase"/>
    <property type="match status" value="2"/>
</dbReference>
<protein>
    <submittedName>
        <fullName evidence="2">Serine/threonine-protein kinase AfsK</fullName>
        <ecNumber evidence="2">2.7.11.1</ecNumber>
    </submittedName>
</protein>
<dbReference type="Pfam" id="PF13360">
    <property type="entry name" value="PQQ_2"/>
    <property type="match status" value="4"/>
</dbReference>
<dbReference type="Proteomes" id="UP000315724">
    <property type="component" value="Chromosome"/>
</dbReference>
<gene>
    <name evidence="2" type="primary">afsK_3</name>
    <name evidence="2" type="ORF">Mal48_23180</name>
</gene>
<keyword evidence="2" id="KW-0808">Transferase</keyword>
<dbReference type="SUPFAM" id="SSF53335">
    <property type="entry name" value="S-adenosyl-L-methionine-dependent methyltransferases"/>
    <property type="match status" value="1"/>
</dbReference>
<dbReference type="InterPro" id="IPR029063">
    <property type="entry name" value="SAM-dependent_MTases_sf"/>
</dbReference>
<sequence>MFYEMNRNGRAKHPCEKMIPIFFEMYCGPTIPGPARRFQPPANGVEMHSPSTLLFRKFCSLSLSRSARWLLVLGVAAQLSLPEIAFAENWATYRGDYSRSGGSTETISFPLHAAWKYESPAPPTLSFQGGEGRVYEGKVLGHRVKYDDVFHPVIVDGKLFFGSTADDQVHCFDMKTGREDWSFFTGGPVRLAPSVVDGKVYFGSDDGHVYCVDQKDGKLQWQFRAGPEADWLIARGEMISRWPVRTGVLVDDGVAFFGAGIFPHENVYLYAVDAKDGSVIWRQDNLSSTDAGRNDLSPQGYLLASDDLLIVPSGRSLPAAFDRKTGELVHKREHSWRSTAGGVVGGTKALLSDGQIYSGGPHHLLAMSQDKGNVGFGWFAGRQMVVQGDDAYVATGTVVAKLDRIKYAENSRVRHKYEMDVYSLSRKLRGAGKKEPAIRKQIAEINQKLKDIADVGVLWQKKTTDESTLLATENAVFLGGENQVTAYSAEDGKVVWQAKVEGKARGLAVSDGQLVVSTDTGQVYCFTPNASPAIPEQAGLAEFESSELYQKAAKDILEKTGVQRGFCLVLDGEEGKLAYEIARQSQLKIYVVESDPAKVATARKNLSKAGYYGSRVTVHQLEASDIPYSNYFANLIVSDRFVKTGETPIDLSLIARHLKPVGGILCIGQPEQKNVEKAVALIDKASVSSEFKETDLEQKSSDGWATLSRGMLPGAGSWSHQYGNAANTAVGDDLRVKGGLGVLWYGDPGIDGMVNRHDGAVGPLATGGRLFVQGETNISAYDAYNGLFLWKYDNPEGIRLGVYKNVSPGNLAATEDRLFHYVGKECFELDAATGKVIRIHSLPESRADGDHSWAYVAVEGDILFGTATILGTKNALDRRRGRIVNDATDGIFAIDLKTGKHLWDYKGQSISHRTIAIAPERVFFIDSTITSEQRAEILRQDKSALESLEGEEREIAEDRLKKADLRRAVAIDSKSGEILWAKPVDVTDCSEIGIGGGMLTLMYQDGTLILGGANANGHYWRQFVAGEFSRRRLVALSAVNGYKLWSKDANYRNRPIIIGDKVLAEPWMYDLQTGEQMTRQHPITGKDVPWSMMRTGHHCGMLTAADSGMVMFRSGYTGFMDLEQDAGVRHFAGHRLGCWINAVPANGLVMIPEASAGCVCLFSIASTIVLEPREARRPWAIYSSVGAQTPVQHLALNLGAPGDRKDAHGTVWLSYPRYKAYQETSLDVKMNLAPKFGTGGGYEALNEDSVDVIGAETPWLYTSWANNLTEITLPLLGKEDKPAEFSVELHFANADEAMKAAKFDVQFNGKTVLKDVSADQVTRDGITAVKKVVEGVEVKDALTISLVPKSGQPVLNAVKVLRD</sequence>
<name>A0A517QN47_9PLAN</name>